<dbReference type="Proteomes" id="UP000712600">
    <property type="component" value="Unassembled WGS sequence"/>
</dbReference>
<evidence type="ECO:0000313" key="2">
    <source>
        <dbReference type="Proteomes" id="UP000712600"/>
    </source>
</evidence>
<sequence>MSLISSMVNTNPNDFANDFAAQHSPASEVLESHHVKKGSEIIGLTCYVFDTVGRCCHIDEENPVAKNGMLQKTRFCSMGGKLMGSIHIVVFCASLHERTKEGGSMMNYLLLFSFNSILGGTAQHHLHTSTTRIQNIETCTFLIELQLSMPYPNREIDLSTWEAIAVLPYLDREFTSKVAGEKCVRKIRTT</sequence>
<gene>
    <name evidence="1" type="ORF">F2Q69_00004299</name>
</gene>
<dbReference type="AlphaFoldDB" id="A0A8S9P1X4"/>
<evidence type="ECO:0000313" key="1">
    <source>
        <dbReference type="EMBL" id="KAF3509639.1"/>
    </source>
</evidence>
<accession>A0A8S9P1X4</accession>
<organism evidence="1 2">
    <name type="scientific">Brassica cretica</name>
    <name type="common">Mustard</name>
    <dbReference type="NCBI Taxonomy" id="69181"/>
    <lineage>
        <taxon>Eukaryota</taxon>
        <taxon>Viridiplantae</taxon>
        <taxon>Streptophyta</taxon>
        <taxon>Embryophyta</taxon>
        <taxon>Tracheophyta</taxon>
        <taxon>Spermatophyta</taxon>
        <taxon>Magnoliopsida</taxon>
        <taxon>eudicotyledons</taxon>
        <taxon>Gunneridae</taxon>
        <taxon>Pentapetalae</taxon>
        <taxon>rosids</taxon>
        <taxon>malvids</taxon>
        <taxon>Brassicales</taxon>
        <taxon>Brassicaceae</taxon>
        <taxon>Brassiceae</taxon>
        <taxon>Brassica</taxon>
    </lineage>
</organism>
<proteinExistence type="predicted"/>
<dbReference type="EMBL" id="QGKX02001521">
    <property type="protein sequence ID" value="KAF3509639.1"/>
    <property type="molecule type" value="Genomic_DNA"/>
</dbReference>
<reference evidence="1" key="1">
    <citation type="submission" date="2019-12" db="EMBL/GenBank/DDBJ databases">
        <title>Genome sequencing and annotation of Brassica cretica.</title>
        <authorList>
            <person name="Studholme D.J."/>
            <person name="Sarris P."/>
        </authorList>
    </citation>
    <scope>NUCLEOTIDE SEQUENCE</scope>
    <source>
        <strain evidence="1">PFS-109/04</strain>
        <tissue evidence="1">Leaf</tissue>
    </source>
</reference>
<name>A0A8S9P1X4_BRACR</name>
<protein>
    <submittedName>
        <fullName evidence="1">Uncharacterized protein</fullName>
    </submittedName>
</protein>
<comment type="caution">
    <text evidence="1">The sequence shown here is derived from an EMBL/GenBank/DDBJ whole genome shotgun (WGS) entry which is preliminary data.</text>
</comment>